<gene>
    <name evidence="2" type="ORF">CONLIGDRAFT_637395</name>
</gene>
<protein>
    <submittedName>
        <fullName evidence="2">Uncharacterized protein</fullName>
    </submittedName>
</protein>
<dbReference type="PANTHER" id="PTHR35184">
    <property type="entry name" value="YALI0C10208P"/>
    <property type="match status" value="1"/>
</dbReference>
<proteinExistence type="predicted"/>
<evidence type="ECO:0000313" key="3">
    <source>
        <dbReference type="Proteomes" id="UP000182658"/>
    </source>
</evidence>
<dbReference type="OrthoDB" id="3357002at2759"/>
<dbReference type="PANTHER" id="PTHR35184:SF1">
    <property type="entry name" value="INTEGRAL MEMBRANE PROTEIN"/>
    <property type="match status" value="1"/>
</dbReference>
<dbReference type="AlphaFoldDB" id="A0A1J7I7Q4"/>
<feature type="transmembrane region" description="Helical" evidence="1">
    <location>
        <begin position="64"/>
        <end position="86"/>
    </location>
</feature>
<evidence type="ECO:0000256" key="1">
    <source>
        <dbReference type="SAM" id="Phobius"/>
    </source>
</evidence>
<organism evidence="2 3">
    <name type="scientific">Coniochaeta ligniaria NRRL 30616</name>
    <dbReference type="NCBI Taxonomy" id="1408157"/>
    <lineage>
        <taxon>Eukaryota</taxon>
        <taxon>Fungi</taxon>
        <taxon>Dikarya</taxon>
        <taxon>Ascomycota</taxon>
        <taxon>Pezizomycotina</taxon>
        <taxon>Sordariomycetes</taxon>
        <taxon>Sordariomycetidae</taxon>
        <taxon>Coniochaetales</taxon>
        <taxon>Coniochaetaceae</taxon>
        <taxon>Coniochaeta</taxon>
    </lineage>
</organism>
<dbReference type="EMBL" id="KV875106">
    <property type="protein sequence ID" value="OIW23437.1"/>
    <property type="molecule type" value="Genomic_DNA"/>
</dbReference>
<keyword evidence="1" id="KW-1133">Transmembrane helix</keyword>
<feature type="transmembrane region" description="Helical" evidence="1">
    <location>
        <begin position="137"/>
        <end position="160"/>
    </location>
</feature>
<feature type="transmembrane region" description="Helical" evidence="1">
    <location>
        <begin position="180"/>
        <end position="198"/>
    </location>
</feature>
<feature type="transmembrane region" description="Helical" evidence="1">
    <location>
        <begin position="34"/>
        <end position="52"/>
    </location>
</feature>
<keyword evidence="1" id="KW-0812">Transmembrane</keyword>
<feature type="transmembrane region" description="Helical" evidence="1">
    <location>
        <begin position="92"/>
        <end position="116"/>
    </location>
</feature>
<dbReference type="InterPro" id="IPR021460">
    <property type="entry name" value="DUF3112"/>
</dbReference>
<reference evidence="2 3" key="1">
    <citation type="submission" date="2016-10" db="EMBL/GenBank/DDBJ databases">
        <title>Draft genome sequence of Coniochaeta ligniaria NRRL30616, a lignocellulolytic fungus for bioabatement of inhibitors in plant biomass hydrolysates.</title>
        <authorList>
            <consortium name="DOE Joint Genome Institute"/>
            <person name="Jimenez D.J."/>
            <person name="Hector R.E."/>
            <person name="Riley R."/>
            <person name="Sun H."/>
            <person name="Grigoriev I.V."/>
            <person name="Van Elsas J.D."/>
            <person name="Nichols N.N."/>
        </authorList>
    </citation>
    <scope>NUCLEOTIDE SEQUENCE [LARGE SCALE GENOMIC DNA]</scope>
    <source>
        <strain evidence="2 3">NRRL 30616</strain>
    </source>
</reference>
<sequence>MSSSGASSQIKGPPYLPSTQAIGGTPTLSVDDPICAVLIFLFAVVGVFHITWRVKQNADHRSRLGFLLFIFSFVRSVALVLRIAWASRPTNINLAIAANVFTAAGVVILFIVNLIFARRILNDYCKFGKHKAFDYALRFLIFCVAASIIMLVAATVYSFFTLDAAKRLICRKIQLFGSTYLALLAFLPIPAAIMALLFPNDATRTDAYLRRRFRAKVQLLLTTATLLTLGAGFRCGTNFDARPLGHPTWFHHKAAFYCFNFGIEVIVLYIYAAARFDSRLRLRQPVDTADAENSNTSGTEKAAFRESKWHRLVHDREMFGGGGWDQ</sequence>
<feature type="transmembrane region" description="Helical" evidence="1">
    <location>
        <begin position="254"/>
        <end position="274"/>
    </location>
</feature>
<dbReference type="STRING" id="1408157.A0A1J7I7Q4"/>
<evidence type="ECO:0000313" key="2">
    <source>
        <dbReference type="EMBL" id="OIW23437.1"/>
    </source>
</evidence>
<keyword evidence="3" id="KW-1185">Reference proteome</keyword>
<dbReference type="Pfam" id="PF11309">
    <property type="entry name" value="DUF3112"/>
    <property type="match status" value="1"/>
</dbReference>
<dbReference type="InParanoid" id="A0A1J7I7Q4"/>
<keyword evidence="1" id="KW-0472">Membrane</keyword>
<name>A0A1J7I7Q4_9PEZI</name>
<feature type="transmembrane region" description="Helical" evidence="1">
    <location>
        <begin position="219"/>
        <end position="239"/>
    </location>
</feature>
<dbReference type="Proteomes" id="UP000182658">
    <property type="component" value="Unassembled WGS sequence"/>
</dbReference>
<accession>A0A1J7I7Q4</accession>